<comment type="catalytic activity">
    <reaction evidence="8">
        <text>L-tyrosyl-[protein] + UTP = O-(5'-uridylyl)-L-tyrosyl-[protein] + diphosphate</text>
        <dbReference type="Rhea" id="RHEA:83887"/>
        <dbReference type="Rhea" id="RHEA-COMP:10136"/>
        <dbReference type="Rhea" id="RHEA-COMP:20238"/>
        <dbReference type="ChEBI" id="CHEBI:33019"/>
        <dbReference type="ChEBI" id="CHEBI:46398"/>
        <dbReference type="ChEBI" id="CHEBI:46858"/>
        <dbReference type="ChEBI" id="CHEBI:90602"/>
    </reaction>
</comment>
<evidence type="ECO:0000256" key="8">
    <source>
        <dbReference type="HAMAP-Rule" id="MF_00692"/>
    </source>
</evidence>
<evidence type="ECO:0000256" key="6">
    <source>
        <dbReference type="ARBA" id="ARBA00022840"/>
    </source>
</evidence>
<feature type="binding site" evidence="8">
    <location>
        <position position="88"/>
    </location>
    <ligand>
        <name>ATP</name>
        <dbReference type="ChEBI" id="CHEBI:30616"/>
    </ligand>
</feature>
<evidence type="ECO:0000256" key="1">
    <source>
        <dbReference type="ARBA" id="ARBA00009747"/>
    </source>
</evidence>
<comment type="catalytic activity">
    <reaction evidence="8">
        <text>L-histidyl-[protein] + UTP = N(tele)-(5'-uridylyl)-L-histidyl-[protein] + diphosphate</text>
        <dbReference type="Rhea" id="RHEA:83891"/>
        <dbReference type="Rhea" id="RHEA-COMP:9745"/>
        <dbReference type="Rhea" id="RHEA-COMP:20239"/>
        <dbReference type="ChEBI" id="CHEBI:29979"/>
        <dbReference type="ChEBI" id="CHEBI:33019"/>
        <dbReference type="ChEBI" id="CHEBI:46398"/>
        <dbReference type="ChEBI" id="CHEBI:233474"/>
    </reaction>
</comment>
<feature type="binding site" evidence="8">
    <location>
        <position position="89"/>
    </location>
    <ligand>
        <name>ATP</name>
        <dbReference type="ChEBI" id="CHEBI:30616"/>
    </ligand>
</feature>
<gene>
    <name evidence="8" type="primary">ydiU</name>
    <name evidence="8" type="synonym">selO</name>
    <name evidence="9" type="ORF">M3N55_16085</name>
</gene>
<reference evidence="9 10" key="1">
    <citation type="submission" date="2022-05" db="EMBL/GenBank/DDBJ databases">
        <title>Seasonal and diel survey of microbial diversity of the Tyrrhenian coast.</title>
        <authorList>
            <person name="Gattoni G."/>
            <person name="Corral P."/>
        </authorList>
    </citation>
    <scope>NUCLEOTIDE SEQUENCE [LARGE SCALE GENOMIC DNA]</scope>
    <source>
        <strain evidence="9 10">V10</strain>
    </source>
</reference>
<name>A0ABT0M5T7_9RHOB</name>
<keyword evidence="4 8" id="KW-0479">Metal-binding</keyword>
<dbReference type="EC" id="2.7.7.108" evidence="8"/>
<evidence type="ECO:0000256" key="4">
    <source>
        <dbReference type="ARBA" id="ARBA00022723"/>
    </source>
</evidence>
<feature type="binding site" evidence="8">
    <location>
        <position position="109"/>
    </location>
    <ligand>
        <name>ATP</name>
        <dbReference type="ChEBI" id="CHEBI:30616"/>
    </ligand>
</feature>
<dbReference type="InterPro" id="IPR003846">
    <property type="entry name" value="SelO"/>
</dbReference>
<keyword evidence="5 8" id="KW-0547">Nucleotide-binding</keyword>
<accession>A0ABT0M5T7</accession>
<dbReference type="Pfam" id="PF02696">
    <property type="entry name" value="SelO"/>
    <property type="match status" value="1"/>
</dbReference>
<evidence type="ECO:0000313" key="10">
    <source>
        <dbReference type="Proteomes" id="UP001202550"/>
    </source>
</evidence>
<dbReference type="EMBL" id="JALZWP010000031">
    <property type="protein sequence ID" value="MCL1630236.1"/>
    <property type="molecule type" value="Genomic_DNA"/>
</dbReference>
<keyword evidence="2 8" id="KW-0808">Transferase</keyword>
<dbReference type="EC" id="2.7.7.-" evidence="8"/>
<feature type="binding site" evidence="8">
    <location>
        <position position="259"/>
    </location>
    <ligand>
        <name>Mg(2+)</name>
        <dbReference type="ChEBI" id="CHEBI:18420"/>
    </ligand>
</feature>
<comment type="catalytic activity">
    <reaction evidence="8">
        <text>L-seryl-[protein] + ATP = 3-O-(5'-adenylyl)-L-seryl-[protein] + diphosphate</text>
        <dbReference type="Rhea" id="RHEA:58120"/>
        <dbReference type="Rhea" id="RHEA-COMP:9863"/>
        <dbReference type="Rhea" id="RHEA-COMP:15073"/>
        <dbReference type="ChEBI" id="CHEBI:29999"/>
        <dbReference type="ChEBI" id="CHEBI:30616"/>
        <dbReference type="ChEBI" id="CHEBI:33019"/>
        <dbReference type="ChEBI" id="CHEBI:142516"/>
        <dbReference type="EC" id="2.7.7.108"/>
    </reaction>
</comment>
<dbReference type="Proteomes" id="UP001202550">
    <property type="component" value="Unassembled WGS sequence"/>
</dbReference>
<keyword evidence="10" id="KW-1185">Reference proteome</keyword>
<organism evidence="9 10">
    <name type="scientific">Roseinatronobacter domitianus</name>
    <dbReference type="NCBI Taxonomy" id="2940293"/>
    <lineage>
        <taxon>Bacteria</taxon>
        <taxon>Pseudomonadati</taxon>
        <taxon>Pseudomonadota</taxon>
        <taxon>Alphaproteobacteria</taxon>
        <taxon>Rhodobacterales</taxon>
        <taxon>Paracoccaceae</taxon>
        <taxon>Roseinatronobacter</taxon>
    </lineage>
</organism>
<keyword evidence="3 8" id="KW-0548">Nucleotidyltransferase</keyword>
<comment type="cofactor">
    <cofactor evidence="8">
        <name>Mg(2+)</name>
        <dbReference type="ChEBI" id="CHEBI:18420"/>
    </cofactor>
    <cofactor evidence="8">
        <name>Mn(2+)</name>
        <dbReference type="ChEBI" id="CHEBI:29035"/>
    </cofactor>
</comment>
<keyword evidence="8" id="KW-0464">Manganese</keyword>
<keyword evidence="7 8" id="KW-0460">Magnesium</keyword>
<feature type="active site" description="Proton acceptor" evidence="8">
    <location>
        <position position="249"/>
    </location>
</feature>
<comment type="caution">
    <text evidence="9">The sequence shown here is derived from an EMBL/GenBank/DDBJ whole genome shotgun (WGS) entry which is preliminary data.</text>
</comment>
<comment type="similarity">
    <text evidence="1 8">Belongs to the SELO family.</text>
</comment>
<dbReference type="PANTHER" id="PTHR32057">
    <property type="entry name" value="PROTEIN ADENYLYLTRANSFERASE SELO, MITOCHONDRIAL"/>
    <property type="match status" value="1"/>
</dbReference>
<dbReference type="PANTHER" id="PTHR32057:SF14">
    <property type="entry name" value="PROTEIN ADENYLYLTRANSFERASE SELO, MITOCHONDRIAL"/>
    <property type="match status" value="1"/>
</dbReference>
<feature type="binding site" evidence="8">
    <location>
        <position position="259"/>
    </location>
    <ligand>
        <name>ATP</name>
        <dbReference type="ChEBI" id="CHEBI:30616"/>
    </ligand>
</feature>
<dbReference type="NCBIfam" id="NF000658">
    <property type="entry name" value="PRK00029.1"/>
    <property type="match status" value="1"/>
</dbReference>
<comment type="function">
    <text evidence="8">Nucleotidyltransferase involved in the post-translational modification of proteins. It can catalyze the addition of adenosine monophosphate (AMP) or uridine monophosphate (UMP) to a protein, resulting in modifications known as AMPylation and UMPylation.</text>
</comment>
<protein>
    <recommendedName>
        <fullName evidence="8">Protein nucleotidyltransferase YdiU</fullName>
        <ecNumber evidence="8">2.7.7.-</ecNumber>
    </recommendedName>
    <alternativeName>
        <fullName evidence="8">Protein adenylyltransferase YdiU</fullName>
        <ecNumber evidence="8">2.7.7.108</ecNumber>
    </alternativeName>
    <alternativeName>
        <fullName evidence="8">Protein uridylyltransferase YdiU</fullName>
        <ecNumber evidence="8">2.7.7.-</ecNumber>
    </alternativeName>
</protein>
<feature type="binding site" evidence="8">
    <location>
        <position position="250"/>
    </location>
    <ligand>
        <name>Mg(2+)</name>
        <dbReference type="ChEBI" id="CHEBI:18420"/>
    </ligand>
</feature>
<evidence type="ECO:0000313" key="9">
    <source>
        <dbReference type="EMBL" id="MCL1630236.1"/>
    </source>
</evidence>
<evidence type="ECO:0000256" key="5">
    <source>
        <dbReference type="ARBA" id="ARBA00022741"/>
    </source>
</evidence>
<dbReference type="HAMAP" id="MF_00692">
    <property type="entry name" value="SelO"/>
    <property type="match status" value="1"/>
</dbReference>
<comment type="catalytic activity">
    <reaction evidence="8">
        <text>L-seryl-[protein] + UTP = O-(5'-uridylyl)-L-seryl-[protein] + diphosphate</text>
        <dbReference type="Rhea" id="RHEA:64604"/>
        <dbReference type="Rhea" id="RHEA-COMP:9863"/>
        <dbReference type="Rhea" id="RHEA-COMP:16635"/>
        <dbReference type="ChEBI" id="CHEBI:29999"/>
        <dbReference type="ChEBI" id="CHEBI:33019"/>
        <dbReference type="ChEBI" id="CHEBI:46398"/>
        <dbReference type="ChEBI" id="CHEBI:156051"/>
    </reaction>
</comment>
<feature type="binding site" evidence="8">
    <location>
        <position position="121"/>
    </location>
    <ligand>
        <name>ATP</name>
        <dbReference type="ChEBI" id="CHEBI:30616"/>
    </ligand>
</feature>
<feature type="binding site" evidence="8">
    <location>
        <position position="180"/>
    </location>
    <ligand>
        <name>ATP</name>
        <dbReference type="ChEBI" id="CHEBI:30616"/>
    </ligand>
</feature>
<dbReference type="RefSeq" id="WP_249060892.1">
    <property type="nucleotide sequence ID" value="NZ_JALZWP010000031.1"/>
</dbReference>
<evidence type="ECO:0000256" key="2">
    <source>
        <dbReference type="ARBA" id="ARBA00022679"/>
    </source>
</evidence>
<proteinExistence type="inferred from homology"/>
<evidence type="ECO:0000256" key="3">
    <source>
        <dbReference type="ARBA" id="ARBA00022695"/>
    </source>
</evidence>
<comment type="catalytic activity">
    <reaction evidence="8">
        <text>L-threonyl-[protein] + ATP = 3-O-(5'-adenylyl)-L-threonyl-[protein] + diphosphate</text>
        <dbReference type="Rhea" id="RHEA:54292"/>
        <dbReference type="Rhea" id="RHEA-COMP:11060"/>
        <dbReference type="Rhea" id="RHEA-COMP:13847"/>
        <dbReference type="ChEBI" id="CHEBI:30013"/>
        <dbReference type="ChEBI" id="CHEBI:30616"/>
        <dbReference type="ChEBI" id="CHEBI:33019"/>
        <dbReference type="ChEBI" id="CHEBI:138113"/>
        <dbReference type="EC" id="2.7.7.108"/>
    </reaction>
</comment>
<feature type="binding site" evidence="8">
    <location>
        <position position="122"/>
    </location>
    <ligand>
        <name>ATP</name>
        <dbReference type="ChEBI" id="CHEBI:30616"/>
    </ligand>
</feature>
<comment type="catalytic activity">
    <reaction evidence="8">
        <text>L-tyrosyl-[protein] + ATP = O-(5'-adenylyl)-L-tyrosyl-[protein] + diphosphate</text>
        <dbReference type="Rhea" id="RHEA:54288"/>
        <dbReference type="Rhea" id="RHEA-COMP:10136"/>
        <dbReference type="Rhea" id="RHEA-COMP:13846"/>
        <dbReference type="ChEBI" id="CHEBI:30616"/>
        <dbReference type="ChEBI" id="CHEBI:33019"/>
        <dbReference type="ChEBI" id="CHEBI:46858"/>
        <dbReference type="ChEBI" id="CHEBI:83624"/>
        <dbReference type="EC" id="2.7.7.108"/>
    </reaction>
</comment>
<feature type="binding site" evidence="8">
    <location>
        <position position="86"/>
    </location>
    <ligand>
        <name>ATP</name>
        <dbReference type="ChEBI" id="CHEBI:30616"/>
    </ligand>
</feature>
<evidence type="ECO:0000256" key="7">
    <source>
        <dbReference type="ARBA" id="ARBA00022842"/>
    </source>
</evidence>
<sequence>MPIAFDNSYARDLTGAYVSVAPQGWPDPQLVLLNTAWAKHLGLDAADLQTAEGVAMLSGHAAPKAAQPIAQAYAGHQFGGFSPQLGDGRAYLLGEIVAPDGLRHDLHLKGSGRTPFARGGDGRAVLGPVLREYLVSEAMAALGIPTTRALAACTTGDRVLRQHGLEPGAVLARTAASHLRVGTLQFFAARGQTDMVARLADYAIARHDPDLVGQDGRYLAFLKRVGARQAQLVAQWMGVGFVHGVMNTDNCTLSGETIDYGPCAFMERFDPATVFSSIDYGGRYAYGNQPGILLWNMSRLAETLLPLIDPDQERAIALATDAVEAIQEQYRAEWLAVFARKLGFEGGCDAALVEDMQTLWQGQGVDFTSFFQALPDAVMGDEATLAALFTDPSGLPDWLARLRIGLGNPDIAAQRMRAVNPVYIPRNHLVEHALDAASEHGDMDPFLSLLQHVQQPFTKCAGSEAFAGPAPVDAPTVVTFCGT</sequence>
<feature type="binding site" evidence="8">
    <location>
        <position position="173"/>
    </location>
    <ligand>
        <name>ATP</name>
        <dbReference type="ChEBI" id="CHEBI:30616"/>
    </ligand>
</feature>
<keyword evidence="6 8" id="KW-0067">ATP-binding</keyword>